<dbReference type="InterPro" id="IPR004365">
    <property type="entry name" value="NA-bd_OB_tRNA"/>
</dbReference>
<dbReference type="GO" id="GO:0004824">
    <property type="term" value="F:lysine-tRNA ligase activity"/>
    <property type="evidence" value="ECO:0007669"/>
    <property type="project" value="InterPro"/>
</dbReference>
<dbReference type="STRING" id="321146.A0A139HRX4"/>
<evidence type="ECO:0000313" key="8">
    <source>
        <dbReference type="Proteomes" id="UP000070133"/>
    </source>
</evidence>
<dbReference type="Gene3D" id="2.40.50.140">
    <property type="entry name" value="Nucleic acid-binding proteins"/>
    <property type="match status" value="1"/>
</dbReference>
<dbReference type="InterPro" id="IPR018149">
    <property type="entry name" value="Lys-tRNA-synth_II_C"/>
</dbReference>
<dbReference type="Pfam" id="PF01336">
    <property type="entry name" value="tRNA_anti-codon"/>
    <property type="match status" value="1"/>
</dbReference>
<evidence type="ECO:0000259" key="6">
    <source>
        <dbReference type="PROSITE" id="PS50862"/>
    </source>
</evidence>
<dbReference type="SUPFAM" id="SSF50249">
    <property type="entry name" value="Nucleic acid-binding proteins"/>
    <property type="match status" value="1"/>
</dbReference>
<comment type="caution">
    <text evidence="7">The sequence shown here is derived from an EMBL/GenBank/DDBJ whole genome shotgun (WGS) entry which is preliminary data.</text>
</comment>
<reference evidence="7 8" key="1">
    <citation type="submission" date="2015-07" db="EMBL/GenBank/DDBJ databases">
        <title>Comparative genomics of the Sigatoka disease complex on banana suggests a link between parallel evolutionary changes in Pseudocercospora fijiensis and Pseudocercospora eumusae and increased virulence on the banana host.</title>
        <authorList>
            <person name="Chang T.-C."/>
            <person name="Salvucci A."/>
            <person name="Crous P.W."/>
            <person name="Stergiopoulos I."/>
        </authorList>
    </citation>
    <scope>NUCLEOTIDE SEQUENCE [LARGE SCALE GENOMIC DNA]</scope>
    <source>
        <strain evidence="7 8">CBS 114824</strain>
    </source>
</reference>
<dbReference type="InterPro" id="IPR045864">
    <property type="entry name" value="aa-tRNA-synth_II/BPL/LPL"/>
</dbReference>
<dbReference type="InterPro" id="IPR044136">
    <property type="entry name" value="Lys-tRNA-ligase_II_N"/>
</dbReference>
<feature type="domain" description="Aminoacyl-transfer RNA synthetases class-II family profile" evidence="6">
    <location>
        <begin position="216"/>
        <end position="539"/>
    </location>
</feature>
<protein>
    <recommendedName>
        <fullName evidence="5">Lysyl-tRNA synthetase</fullName>
    </recommendedName>
</protein>
<dbReference type="Proteomes" id="UP000070133">
    <property type="component" value="Unassembled WGS sequence"/>
</dbReference>
<sequence>MSKELLSRRLRPYLFRNFHRVQCLYHTRRHEVTHDYEKRVAQLETHKHPEEWYPRISKSRRNLRVGKNELQNFGKRLQNGETDPNAFHPEGHGGMLVGKITSIRTAGSKLVFMDLATDTGSVQVVCKLPYLQHLNSALTVEHWKAYTKTARKGDYYSVVGHKHVTDSGELSLLASELPRLLSPSLHQVPEAYEDAETRARNRHVDMIVNAEAIQTLHMRHEIEAGIQGFFNERGFVKVTTPLLSATAGGAAARPFETVATELSDERLQLRIAPELWLKRLVVGGMPKVYELGPAFRNEGVDATHNPEFNICEFYEAYASLDQLVSTTERLMCELHAYIESLREMGKFSALSQPTIRPNYTETGGSISEVAQFQRVEFIPTLEEKLGTRLANLESEEAYSQIAGLFAEKNISQPTNPTLPRLLDALAAEFLEPLSKDRPIFITHHPACMSPLSKHFKCPKTGQTIAARAELFIGGREYANMYEEENSPFEQRRKFEEQLQQRLKDAEAMQLDEDYLRCLEWGLPPTGGWGCGVDRLVMLFSGRERMSDVLAFGSLRNVVGLGKR</sequence>
<organism evidence="7 8">
    <name type="scientific">Pseudocercospora eumusae</name>
    <dbReference type="NCBI Taxonomy" id="321146"/>
    <lineage>
        <taxon>Eukaryota</taxon>
        <taxon>Fungi</taxon>
        <taxon>Dikarya</taxon>
        <taxon>Ascomycota</taxon>
        <taxon>Pezizomycotina</taxon>
        <taxon>Dothideomycetes</taxon>
        <taxon>Dothideomycetidae</taxon>
        <taxon>Mycosphaerellales</taxon>
        <taxon>Mycosphaerellaceae</taxon>
        <taxon>Pseudocercospora</taxon>
    </lineage>
</organism>
<dbReference type="PANTHER" id="PTHR42918">
    <property type="entry name" value="LYSYL-TRNA SYNTHETASE"/>
    <property type="match status" value="1"/>
</dbReference>
<keyword evidence="3" id="KW-0067">ATP-binding</keyword>
<keyword evidence="2" id="KW-0547">Nucleotide-binding</keyword>
<dbReference type="OrthoDB" id="21243at2759"/>
<evidence type="ECO:0000256" key="2">
    <source>
        <dbReference type="ARBA" id="ARBA00022741"/>
    </source>
</evidence>
<keyword evidence="1" id="KW-0436">Ligase</keyword>
<keyword evidence="8" id="KW-1185">Reference proteome</keyword>
<dbReference type="PRINTS" id="PR00982">
    <property type="entry name" value="TRNASYNTHLYS"/>
</dbReference>
<dbReference type="InterPro" id="IPR006195">
    <property type="entry name" value="aa-tRNA-synth_II"/>
</dbReference>
<dbReference type="InterPro" id="IPR012340">
    <property type="entry name" value="NA-bd_OB-fold"/>
</dbReference>
<dbReference type="GO" id="GO:0005739">
    <property type="term" value="C:mitochondrion"/>
    <property type="evidence" value="ECO:0007669"/>
    <property type="project" value="TreeGrafter"/>
</dbReference>
<proteinExistence type="predicted"/>
<dbReference type="GO" id="GO:0070154">
    <property type="term" value="P:mitochondrial lysyl-tRNA aminoacylation"/>
    <property type="evidence" value="ECO:0007669"/>
    <property type="project" value="TreeGrafter"/>
</dbReference>
<dbReference type="SUPFAM" id="SSF55681">
    <property type="entry name" value="Class II aaRS and biotin synthetases"/>
    <property type="match status" value="1"/>
</dbReference>
<gene>
    <name evidence="7" type="ORF">AC578_8391</name>
</gene>
<dbReference type="PROSITE" id="PS50862">
    <property type="entry name" value="AA_TRNA_LIGASE_II"/>
    <property type="match status" value="1"/>
</dbReference>
<dbReference type="PANTHER" id="PTHR42918:SF5">
    <property type="entry name" value="LYSINE--TRNA LIGASE, MITOCHONDRIAL"/>
    <property type="match status" value="1"/>
</dbReference>
<dbReference type="EMBL" id="LFZN01000014">
    <property type="protein sequence ID" value="KXT05200.1"/>
    <property type="molecule type" value="Genomic_DNA"/>
</dbReference>
<dbReference type="CDD" id="cd04322">
    <property type="entry name" value="LysRS_N"/>
    <property type="match status" value="1"/>
</dbReference>
<dbReference type="InterPro" id="IPR004364">
    <property type="entry name" value="Aa-tRNA-synt_II"/>
</dbReference>
<name>A0A139HRX4_9PEZI</name>
<dbReference type="AlphaFoldDB" id="A0A139HRX4"/>
<accession>A0A139HRX4</accession>
<evidence type="ECO:0000256" key="5">
    <source>
        <dbReference type="ARBA" id="ARBA00030563"/>
    </source>
</evidence>
<evidence type="ECO:0000256" key="4">
    <source>
        <dbReference type="ARBA" id="ARBA00023146"/>
    </source>
</evidence>
<evidence type="ECO:0000256" key="1">
    <source>
        <dbReference type="ARBA" id="ARBA00022598"/>
    </source>
</evidence>
<dbReference type="Pfam" id="PF00152">
    <property type="entry name" value="tRNA-synt_2"/>
    <property type="match status" value="1"/>
</dbReference>
<keyword evidence="4" id="KW-0030">Aminoacyl-tRNA synthetase</keyword>
<evidence type="ECO:0000256" key="3">
    <source>
        <dbReference type="ARBA" id="ARBA00022840"/>
    </source>
</evidence>
<dbReference type="GO" id="GO:0005524">
    <property type="term" value="F:ATP binding"/>
    <property type="evidence" value="ECO:0007669"/>
    <property type="project" value="UniProtKB-KW"/>
</dbReference>
<dbReference type="GO" id="GO:0000049">
    <property type="term" value="F:tRNA binding"/>
    <property type="evidence" value="ECO:0007669"/>
    <property type="project" value="TreeGrafter"/>
</dbReference>
<evidence type="ECO:0000313" key="7">
    <source>
        <dbReference type="EMBL" id="KXT05200.1"/>
    </source>
</evidence>
<dbReference type="Gene3D" id="3.30.930.10">
    <property type="entry name" value="Bira Bifunctional Protein, Domain 2"/>
    <property type="match status" value="1"/>
</dbReference>